<dbReference type="RefSeq" id="WP_394163604.1">
    <property type="nucleotide sequence ID" value="NZ_JBHGCJ010000007.1"/>
</dbReference>
<dbReference type="NCBIfam" id="TIGR01053">
    <property type="entry name" value="LSD1"/>
    <property type="match status" value="1"/>
</dbReference>
<name>A0ABW7CXI5_9GAMM</name>
<comment type="caution">
    <text evidence="1">The sequence shown here is derived from an EMBL/GenBank/DDBJ whole genome shotgun (WGS) entry which is preliminary data.</text>
</comment>
<accession>A0ABW7CXI5</accession>
<evidence type="ECO:0000313" key="2">
    <source>
        <dbReference type="Proteomes" id="UP001605261"/>
    </source>
</evidence>
<sequence>MLCLPRGAGHVPRERCSLCEPIACLGAGGP</sequence>
<keyword evidence="2" id="KW-1185">Reference proteome</keyword>
<reference evidence="1 2" key="1">
    <citation type="submission" date="2024-09" db="EMBL/GenBank/DDBJ databases">
        <authorList>
            <consortium name="All-Russian atlas of soil microorganisms"/>
            <consortium name="as a basis for the search for new antimicrobial producers and enzymes with unique properties"/>
            <person name="Sokolova E.A."/>
            <person name="Voronina E.N."/>
        </authorList>
    </citation>
    <scope>NUCLEOTIDE SEQUENCE [LARGE SCALE GENOMIC DNA]</scope>
    <source>
        <strain evidence="1 2">AF-22b-331.1</strain>
    </source>
</reference>
<gene>
    <name evidence="1" type="ORF">ACEU0G_003682</name>
</gene>
<dbReference type="EMBL" id="JBHGCJ010000007">
    <property type="protein sequence ID" value="MFG6109665.1"/>
    <property type="molecule type" value="Genomic_DNA"/>
</dbReference>
<protein>
    <submittedName>
        <fullName evidence="1">Uncharacterized protein</fullName>
    </submittedName>
</protein>
<organism evidence="1 2">
    <name type="scientific">Stenotrophomonas nematodicola</name>
    <dbReference type="NCBI Taxonomy" id="2656746"/>
    <lineage>
        <taxon>Bacteria</taxon>
        <taxon>Pseudomonadati</taxon>
        <taxon>Pseudomonadota</taxon>
        <taxon>Gammaproteobacteria</taxon>
        <taxon>Lysobacterales</taxon>
        <taxon>Lysobacteraceae</taxon>
        <taxon>Stenotrophomonas</taxon>
    </lineage>
</organism>
<evidence type="ECO:0000313" key="1">
    <source>
        <dbReference type="EMBL" id="MFG6109665.1"/>
    </source>
</evidence>
<proteinExistence type="predicted"/>
<dbReference type="Proteomes" id="UP001605261">
    <property type="component" value="Unassembled WGS sequence"/>
</dbReference>